<dbReference type="Proteomes" id="UP000789759">
    <property type="component" value="Unassembled WGS sequence"/>
</dbReference>
<reference evidence="1" key="1">
    <citation type="submission" date="2021-06" db="EMBL/GenBank/DDBJ databases">
        <authorList>
            <person name="Kallberg Y."/>
            <person name="Tangrot J."/>
            <person name="Rosling A."/>
        </authorList>
    </citation>
    <scope>NUCLEOTIDE SEQUENCE</scope>
    <source>
        <strain evidence="1">FL966</strain>
    </source>
</reference>
<proteinExistence type="predicted"/>
<dbReference type="EMBL" id="CAJVQA010049758">
    <property type="protein sequence ID" value="CAG8820872.1"/>
    <property type="molecule type" value="Genomic_DNA"/>
</dbReference>
<comment type="caution">
    <text evidence="1">The sequence shown here is derived from an EMBL/GenBank/DDBJ whole genome shotgun (WGS) entry which is preliminary data.</text>
</comment>
<accession>A0A9N9KB05</accession>
<evidence type="ECO:0000313" key="1">
    <source>
        <dbReference type="EMBL" id="CAG8820872.1"/>
    </source>
</evidence>
<sequence>VCILLPTPSSSSSLEGSALSSFHSAFVLLFYAVNHVSSVVIKVIVSFADVFVDCTLVGK</sequence>
<gene>
    <name evidence="1" type="ORF">CPELLU_LOCUS19676</name>
</gene>
<name>A0A9N9KB05_9GLOM</name>
<feature type="non-terminal residue" evidence="1">
    <location>
        <position position="59"/>
    </location>
</feature>
<evidence type="ECO:0000313" key="2">
    <source>
        <dbReference type="Proteomes" id="UP000789759"/>
    </source>
</evidence>
<feature type="non-terminal residue" evidence="1">
    <location>
        <position position="1"/>
    </location>
</feature>
<organism evidence="1 2">
    <name type="scientific">Cetraspora pellucida</name>
    <dbReference type="NCBI Taxonomy" id="1433469"/>
    <lineage>
        <taxon>Eukaryota</taxon>
        <taxon>Fungi</taxon>
        <taxon>Fungi incertae sedis</taxon>
        <taxon>Mucoromycota</taxon>
        <taxon>Glomeromycotina</taxon>
        <taxon>Glomeromycetes</taxon>
        <taxon>Diversisporales</taxon>
        <taxon>Gigasporaceae</taxon>
        <taxon>Cetraspora</taxon>
    </lineage>
</organism>
<keyword evidence="2" id="KW-1185">Reference proteome</keyword>
<protein>
    <submittedName>
        <fullName evidence="1">3_t:CDS:1</fullName>
    </submittedName>
</protein>
<dbReference type="AlphaFoldDB" id="A0A9N9KB05"/>